<dbReference type="SFLD" id="SFLDG01082">
    <property type="entry name" value="B12-binding_domain_containing"/>
    <property type="match status" value="1"/>
</dbReference>
<dbReference type="GO" id="GO:0003824">
    <property type="term" value="F:catalytic activity"/>
    <property type="evidence" value="ECO:0007669"/>
    <property type="project" value="InterPro"/>
</dbReference>
<accession>A0A1L3Q0J2</accession>
<dbReference type="InterPro" id="IPR006638">
    <property type="entry name" value="Elp3/MiaA/NifB-like_rSAM"/>
</dbReference>
<evidence type="ECO:0000313" key="2">
    <source>
        <dbReference type="EMBL" id="APH38281.1"/>
    </source>
</evidence>
<keyword evidence="5" id="KW-1185">Reference proteome</keyword>
<dbReference type="SFLD" id="SFLDS00029">
    <property type="entry name" value="Radical_SAM"/>
    <property type="match status" value="1"/>
</dbReference>
<dbReference type="STRING" id="2177.BHR79_01465"/>
<name>A0A1L3Q0J2_9EURY</name>
<dbReference type="OrthoDB" id="358785at2157"/>
<proteinExistence type="predicted"/>
<dbReference type="InterPro" id="IPR007197">
    <property type="entry name" value="rSAM"/>
</dbReference>
<gene>
    <name evidence="2" type="ORF">BHR79_01465</name>
    <name evidence="3" type="ORF">EFE40_01325</name>
    <name evidence="4" type="ORF">SAMN04515625_0115</name>
</gene>
<dbReference type="GO" id="GO:0051536">
    <property type="term" value="F:iron-sulfur cluster binding"/>
    <property type="evidence" value="ECO:0007669"/>
    <property type="project" value="InterPro"/>
</dbReference>
<dbReference type="SMART" id="SM00729">
    <property type="entry name" value="Elp3"/>
    <property type="match status" value="1"/>
</dbReference>
<evidence type="ECO:0000259" key="1">
    <source>
        <dbReference type="PROSITE" id="PS51918"/>
    </source>
</evidence>
<evidence type="ECO:0000313" key="7">
    <source>
        <dbReference type="Proteomes" id="UP000267921"/>
    </source>
</evidence>
<dbReference type="AlphaFoldDB" id="A0A1L3Q0J2"/>
<dbReference type="Proteomes" id="UP000267921">
    <property type="component" value="Unassembled WGS sequence"/>
</dbReference>
<dbReference type="PROSITE" id="PS51918">
    <property type="entry name" value="RADICAL_SAM"/>
    <property type="match status" value="1"/>
</dbReference>
<dbReference type="EMBL" id="RJJG01000001">
    <property type="protein sequence ID" value="RNI10851.1"/>
    <property type="molecule type" value="Genomic_DNA"/>
</dbReference>
<dbReference type="Proteomes" id="UP000186879">
    <property type="component" value="Chromosome"/>
</dbReference>
<organism evidence="2 5">
    <name type="scientific">Methanohalophilus halophilus</name>
    <dbReference type="NCBI Taxonomy" id="2177"/>
    <lineage>
        <taxon>Archaea</taxon>
        <taxon>Methanobacteriati</taxon>
        <taxon>Methanobacteriota</taxon>
        <taxon>Stenosarchaea group</taxon>
        <taxon>Methanomicrobia</taxon>
        <taxon>Methanosarcinales</taxon>
        <taxon>Methanosarcinaceae</taxon>
        <taxon>Methanohalophilus</taxon>
    </lineage>
</organism>
<protein>
    <submittedName>
        <fullName evidence="2">Radical SAM protein</fullName>
    </submittedName>
    <submittedName>
        <fullName evidence="4">Radical SAM superfamily enzyme with C-terminal helix-hairpin-helix motif</fullName>
    </submittedName>
</protein>
<dbReference type="EMBL" id="CP017921">
    <property type="protein sequence ID" value="APH38281.1"/>
    <property type="molecule type" value="Genomic_DNA"/>
</dbReference>
<evidence type="ECO:0000313" key="4">
    <source>
        <dbReference type="EMBL" id="SDW01042.1"/>
    </source>
</evidence>
<dbReference type="Proteomes" id="UP000198669">
    <property type="component" value="Unassembled WGS sequence"/>
</dbReference>
<dbReference type="Gene3D" id="3.80.30.20">
    <property type="entry name" value="tm_1862 like domain"/>
    <property type="match status" value="1"/>
</dbReference>
<dbReference type="InterPro" id="IPR058240">
    <property type="entry name" value="rSAM_sf"/>
</dbReference>
<dbReference type="KEGG" id="mhaz:BHR79_01465"/>
<dbReference type="InterPro" id="IPR023404">
    <property type="entry name" value="rSAM_horseshoe"/>
</dbReference>
<evidence type="ECO:0000313" key="3">
    <source>
        <dbReference type="EMBL" id="RNI10851.1"/>
    </source>
</evidence>
<dbReference type="PANTHER" id="PTHR43324:SF1">
    <property type="entry name" value="RADICAL SAM CORE DOMAIN-CONTAINING PROTEIN"/>
    <property type="match status" value="1"/>
</dbReference>
<reference evidence="4 6" key="2">
    <citation type="submission" date="2016-10" db="EMBL/GenBank/DDBJ databases">
        <authorList>
            <person name="de Groot N.N."/>
        </authorList>
    </citation>
    <scope>NUCLEOTIDE SEQUENCE [LARGE SCALE GENOMIC DNA]</scope>
    <source>
        <strain evidence="4 6">Z-7982</strain>
    </source>
</reference>
<dbReference type="EMBL" id="FNMU01000001">
    <property type="protein sequence ID" value="SDW01042.1"/>
    <property type="molecule type" value="Genomic_DNA"/>
</dbReference>
<reference evidence="2 5" key="1">
    <citation type="submission" date="2016-10" db="EMBL/GenBank/DDBJ databases">
        <title>Methanohalophilus halophilus.</title>
        <authorList>
            <person name="L'haridon S."/>
        </authorList>
    </citation>
    <scope>NUCLEOTIDE SEQUENCE [LARGE SCALE GENOMIC DNA]</scope>
    <source>
        <strain evidence="2 5">Z-7982</strain>
    </source>
</reference>
<feature type="domain" description="Radical SAM core" evidence="1">
    <location>
        <begin position="183"/>
        <end position="441"/>
    </location>
</feature>
<evidence type="ECO:0000313" key="5">
    <source>
        <dbReference type="Proteomes" id="UP000186879"/>
    </source>
</evidence>
<sequence length="511" mass="56374">MKVAIIDGYVDEPACFGVPPYISPYIRYIAGALVERGIGRDDVSYFTIDGIRNSKREDLTLLARADLVVILSGMTVPGKYLRSSPITLKEIEYLCRATSGVKVIGGPIRLGYSSEGGMAASTLEMAGDDVFVARQDIEAFVHDIIGPGPCIEDPDNVEHRMRTVGEIGRWADKGAFIIRRHPDFPNIMCEMETYRGCGRDTHCSFCTEFFYGPSTYRPVKDVVAEASSLYKEGALYFRLGRQPDLFTYHSVDLGDSLPRPNPQALESLYSGIRKVAPGLEVLHMDNANPATIATYPDECSKIMKSILKYHTPGDVAAMGMESADPAVIRANNLKAMPDDVFEAVKLMNDIGSIRGSNGLSHLLPGLNFVHGLGGETKKTFGLNYDFLKNILDAGFLLRRINIRQVMPFSGTPVAEQQLPLAKNRKMFLKYKEKVRKDIDLPMLRKVVPEGTVLKDVLCEVWSEGSVGTFGRQMGSYPILVGISEKLPLGEFVDVRVTGHGFRSISATVVRE</sequence>
<reference evidence="3 7" key="3">
    <citation type="submission" date="2018-10" db="EMBL/GenBank/DDBJ databases">
        <title>Cultivation of a novel Methanohalophilus strain from Kebrit Deep of the Red Sea and a genomic comparison of members of the genus Methanohalophilus.</title>
        <authorList>
            <person name="Guan Y."/>
            <person name="Ngugi D.K."/>
            <person name="Stingl U."/>
        </authorList>
    </citation>
    <scope>NUCLEOTIDE SEQUENCE [LARGE SCALE GENOMIC DNA]</scope>
    <source>
        <strain evidence="3 7">DSM 3094</strain>
    </source>
</reference>
<evidence type="ECO:0000313" key="6">
    <source>
        <dbReference type="Proteomes" id="UP000198669"/>
    </source>
</evidence>
<dbReference type="SUPFAM" id="SSF102114">
    <property type="entry name" value="Radical SAM enzymes"/>
    <property type="match status" value="1"/>
</dbReference>
<dbReference type="GeneID" id="30582383"/>
<dbReference type="RefSeq" id="WP_072560537.1">
    <property type="nucleotide sequence ID" value="NZ_CP017921.1"/>
</dbReference>
<dbReference type="PANTHER" id="PTHR43324">
    <property type="match status" value="1"/>
</dbReference>